<dbReference type="RefSeq" id="WP_005010398.1">
    <property type="nucleotide sequence ID" value="NZ_HG422173.1"/>
</dbReference>
<sequence length="218" mass="24405">MSQVNQPAPQLDVAEWVQGEASNIDRERGNVILVMVFQVNCPGCFVGGFPEVLAVHQKFQGQPLKIWGLATAFEDYRFNSLENLKKLAHTGEVVGETLAYLQNSGMLQNGRLTFSIPFPLAWDRLVKREGGATPEEIEAFLARDFPGYENMPGHTLNAVKTQIKQYLQSKKYDASTFDRYGLRGTPSTILIDKQGILRHKLFGSGLKLDGYVEQLLNE</sequence>
<protein>
    <submittedName>
        <fullName evidence="1">Alkyl hydroperoxide reductase/ Thiol specific antioxidant/ Mal allergen</fullName>
    </submittedName>
</protein>
<dbReference type="STRING" id="1266370.NITGR_730020"/>
<evidence type="ECO:0000313" key="2">
    <source>
        <dbReference type="Proteomes" id="UP000011704"/>
    </source>
</evidence>
<dbReference type="OrthoDB" id="9811352at2"/>
<dbReference type="EMBL" id="CAQJ01000081">
    <property type="protein sequence ID" value="CCQ91562.1"/>
    <property type="molecule type" value="Genomic_DNA"/>
</dbReference>
<keyword evidence="2" id="KW-1185">Reference proteome</keyword>
<dbReference type="HOGENOM" id="CLU_108778_0_0_0"/>
<dbReference type="PANTHER" id="PTHR42852:SF13">
    <property type="entry name" value="PROTEIN DIPZ"/>
    <property type="match status" value="1"/>
</dbReference>
<evidence type="ECO:0000313" key="1">
    <source>
        <dbReference type="EMBL" id="CCQ91562.1"/>
    </source>
</evidence>
<organism evidence="1 2">
    <name type="scientific">Nitrospina gracilis (strain 3/211)</name>
    <dbReference type="NCBI Taxonomy" id="1266370"/>
    <lineage>
        <taxon>Bacteria</taxon>
        <taxon>Pseudomonadati</taxon>
        <taxon>Nitrospinota/Tectimicrobiota group</taxon>
        <taxon>Nitrospinota</taxon>
        <taxon>Nitrospinia</taxon>
        <taxon>Nitrospinales</taxon>
        <taxon>Nitrospinaceae</taxon>
        <taxon>Nitrospina</taxon>
    </lineage>
</organism>
<gene>
    <name evidence="1" type="ORF">NITGR_730020</name>
</gene>
<comment type="caution">
    <text evidence="1">The sequence shown here is derived from an EMBL/GenBank/DDBJ whole genome shotgun (WGS) entry which is preliminary data.</text>
</comment>
<proteinExistence type="predicted"/>
<accession>M1Z1F9</accession>
<dbReference type="Gene3D" id="3.40.30.10">
    <property type="entry name" value="Glutaredoxin"/>
    <property type="match status" value="1"/>
</dbReference>
<dbReference type="InterPro" id="IPR050553">
    <property type="entry name" value="Thioredoxin_ResA/DsbE_sf"/>
</dbReference>
<dbReference type="SUPFAM" id="SSF52833">
    <property type="entry name" value="Thioredoxin-like"/>
    <property type="match status" value="1"/>
</dbReference>
<reference evidence="1 2" key="1">
    <citation type="journal article" date="2013" name="Front. Microbiol.">
        <title>The genome of Nitrospina gracilis illuminates the metabolism and evolution of the major marine nitrite oxidizer.</title>
        <authorList>
            <person name="Luecker S."/>
            <person name="Nowka B."/>
            <person name="Rattei T."/>
            <person name="Spieck E."/>
            <person name="and Daims H."/>
        </authorList>
    </citation>
    <scope>NUCLEOTIDE SEQUENCE [LARGE SCALE GENOMIC DNA]</scope>
    <source>
        <strain evidence="1 2">3/211</strain>
    </source>
</reference>
<dbReference type="Proteomes" id="UP000011704">
    <property type="component" value="Unassembled WGS sequence"/>
</dbReference>
<dbReference type="AlphaFoldDB" id="M1Z1F9"/>
<dbReference type="PANTHER" id="PTHR42852">
    <property type="entry name" value="THIOL:DISULFIDE INTERCHANGE PROTEIN DSBE"/>
    <property type="match status" value="1"/>
</dbReference>
<dbReference type="InParanoid" id="M1Z1F9"/>
<dbReference type="InterPro" id="IPR036249">
    <property type="entry name" value="Thioredoxin-like_sf"/>
</dbReference>
<name>M1Z1F9_NITG3</name>